<evidence type="ECO:0008006" key="3">
    <source>
        <dbReference type="Google" id="ProtNLM"/>
    </source>
</evidence>
<dbReference type="Proteomes" id="UP000307201">
    <property type="component" value="Unassembled WGS sequence"/>
</dbReference>
<dbReference type="OrthoDB" id="2168138at2"/>
<name>A0A5R9C0V4_9LACT</name>
<evidence type="ECO:0000313" key="2">
    <source>
        <dbReference type="Proteomes" id="UP000307201"/>
    </source>
</evidence>
<organism evidence="1 2">
    <name type="scientific">Marinilactibacillus psychrotolerans</name>
    <dbReference type="NCBI Taxonomy" id="191770"/>
    <lineage>
        <taxon>Bacteria</taxon>
        <taxon>Bacillati</taxon>
        <taxon>Bacillota</taxon>
        <taxon>Bacilli</taxon>
        <taxon>Lactobacillales</taxon>
        <taxon>Carnobacteriaceae</taxon>
        <taxon>Marinilactibacillus</taxon>
    </lineage>
</organism>
<accession>A0A5R9C0V4</accession>
<proteinExistence type="predicted"/>
<reference evidence="1 2" key="1">
    <citation type="submission" date="2019-05" db="EMBL/GenBank/DDBJ databases">
        <title>The metagenome of a microbial culture collection derived from dairy environment covers the genomic content of the human microbiome.</title>
        <authorList>
            <person name="Roder T."/>
            <person name="Wuthrich D."/>
            <person name="Sattari Z."/>
            <person name="Von Ah U."/>
            <person name="Bar C."/>
            <person name="Ronchi F."/>
            <person name="Macpherson A.J."/>
            <person name="Ganal-Vonarburg S.C."/>
            <person name="Bruggmann R."/>
            <person name="Vergeres G."/>
        </authorList>
    </citation>
    <scope>NUCLEOTIDE SEQUENCE [LARGE SCALE GENOMIC DNA]</scope>
    <source>
        <strain evidence="1 2">FAM 24235</strain>
    </source>
</reference>
<protein>
    <recommendedName>
        <fullName evidence="3">Transposase</fullName>
    </recommendedName>
</protein>
<evidence type="ECO:0000313" key="1">
    <source>
        <dbReference type="EMBL" id="TLQ06285.1"/>
    </source>
</evidence>
<dbReference type="AlphaFoldDB" id="A0A5R9C0V4"/>
<gene>
    <name evidence="1" type="ORF">FEZ48_10345</name>
</gene>
<dbReference type="EMBL" id="VBTE01000034">
    <property type="protein sequence ID" value="TLQ06285.1"/>
    <property type="molecule type" value="Genomic_DNA"/>
</dbReference>
<sequence length="81" mass="9306">MAVGFATAHDLFDPSIIPCTITLYGWIDKGIVRTMNMDLLEKLSHKPKDSSYRTQTNKRILGQSIEQRPAEIDDRQTFGHW</sequence>
<comment type="caution">
    <text evidence="1">The sequence shown here is derived from an EMBL/GenBank/DDBJ whole genome shotgun (WGS) entry which is preliminary data.</text>
</comment>